<dbReference type="Pfam" id="PF00041">
    <property type="entry name" value="fn3"/>
    <property type="match status" value="1"/>
</dbReference>
<feature type="region of interest" description="Disordered" evidence="10">
    <location>
        <begin position="863"/>
        <end position="940"/>
    </location>
</feature>
<evidence type="ECO:0000256" key="9">
    <source>
        <dbReference type="ARBA" id="ARBA00023180"/>
    </source>
</evidence>
<feature type="transmembrane region" description="Helical" evidence="11">
    <location>
        <begin position="704"/>
        <end position="727"/>
    </location>
</feature>
<dbReference type="Pfam" id="PF17971">
    <property type="entry name" value="LIFR_D2"/>
    <property type="match status" value="1"/>
</dbReference>
<evidence type="ECO:0000256" key="1">
    <source>
        <dbReference type="ARBA" id="ARBA00004479"/>
    </source>
</evidence>
<dbReference type="InterPro" id="IPR013783">
    <property type="entry name" value="Ig-like_fold"/>
</dbReference>
<dbReference type="InterPro" id="IPR040817">
    <property type="entry name" value="LIFR_D2"/>
</dbReference>
<evidence type="ECO:0000313" key="14">
    <source>
        <dbReference type="EMBL" id="SBP10554.1"/>
    </source>
</evidence>
<dbReference type="EMBL" id="HADX01011238">
    <property type="protein sequence ID" value="SBP33470.1"/>
    <property type="molecule type" value="Transcribed_RNA"/>
</dbReference>
<dbReference type="InterPro" id="IPR003961">
    <property type="entry name" value="FN3_dom"/>
</dbReference>
<reference evidence="14" key="1">
    <citation type="submission" date="2016-05" db="EMBL/GenBank/DDBJ databases">
        <authorList>
            <person name="Lavstsen T."/>
            <person name="Jespersen J.S."/>
        </authorList>
    </citation>
    <scope>NUCLEOTIDE SEQUENCE</scope>
    <source>
        <tissue evidence="14">Brain</tissue>
    </source>
</reference>
<comment type="similarity">
    <text evidence="2">Belongs to the type I cytokine receptor family. Type 2 subfamily.</text>
</comment>
<evidence type="ECO:0000256" key="5">
    <source>
        <dbReference type="ARBA" id="ARBA00022737"/>
    </source>
</evidence>
<keyword evidence="6 11" id="KW-1133">Transmembrane helix</keyword>
<feature type="region of interest" description="Disordered" evidence="10">
    <location>
        <begin position="952"/>
        <end position="979"/>
    </location>
</feature>
<keyword evidence="4 12" id="KW-0732">Signal</keyword>
<evidence type="ECO:0000256" key="11">
    <source>
        <dbReference type="SAM" id="Phobius"/>
    </source>
</evidence>
<evidence type="ECO:0000256" key="10">
    <source>
        <dbReference type="SAM" id="MobiDB-lite"/>
    </source>
</evidence>
<feature type="compositionally biased region" description="Low complexity" evidence="10">
    <location>
        <begin position="828"/>
        <end position="840"/>
    </location>
</feature>
<keyword evidence="5" id="KW-0677">Repeat</keyword>
<dbReference type="CDD" id="cd00063">
    <property type="entry name" value="FN3"/>
    <property type="match status" value="1"/>
</dbReference>
<feature type="compositionally biased region" description="Acidic residues" evidence="10">
    <location>
        <begin position="788"/>
        <end position="806"/>
    </location>
</feature>
<feature type="compositionally biased region" description="Basic and acidic residues" evidence="10">
    <location>
        <begin position="817"/>
        <end position="826"/>
    </location>
</feature>
<evidence type="ECO:0000256" key="3">
    <source>
        <dbReference type="ARBA" id="ARBA00022692"/>
    </source>
</evidence>
<keyword evidence="9" id="KW-0325">Glycoprotein</keyword>
<comment type="subcellular location">
    <subcellularLocation>
        <location evidence="1">Membrane</location>
        <topology evidence="1">Single-pass type I membrane protein</topology>
    </subcellularLocation>
</comment>
<feature type="compositionally biased region" description="Polar residues" evidence="10">
    <location>
        <begin position="888"/>
        <end position="901"/>
    </location>
</feature>
<dbReference type="SUPFAM" id="SSF49265">
    <property type="entry name" value="Fibronectin type III"/>
    <property type="match status" value="3"/>
</dbReference>
<dbReference type="Gene3D" id="2.60.40.10">
    <property type="entry name" value="Immunoglobulins"/>
    <property type="match status" value="6"/>
</dbReference>
<dbReference type="InterPro" id="IPR036116">
    <property type="entry name" value="FN3_sf"/>
</dbReference>
<feature type="region of interest" description="Disordered" evidence="10">
    <location>
        <begin position="788"/>
        <end position="840"/>
    </location>
</feature>
<dbReference type="PANTHER" id="PTHR48423">
    <property type="entry name" value="INTERLEUKIN-27 RECEPTOR SUBUNIT ALPHA"/>
    <property type="match status" value="1"/>
</dbReference>
<dbReference type="PANTHER" id="PTHR48423:SF1">
    <property type="entry name" value="INTERLEUKIN-27 RECEPTOR SUBUNIT ALPHA"/>
    <property type="match status" value="1"/>
</dbReference>
<dbReference type="EMBL" id="HADW01009154">
    <property type="protein sequence ID" value="SBP10554.1"/>
    <property type="molecule type" value="Transcribed_RNA"/>
</dbReference>
<evidence type="ECO:0000256" key="12">
    <source>
        <dbReference type="SAM" id="SignalP"/>
    </source>
</evidence>
<name>A0A1A7WYB9_9TELE</name>
<gene>
    <name evidence="14" type="primary">LIFRA</name>
</gene>
<evidence type="ECO:0000256" key="6">
    <source>
        <dbReference type="ARBA" id="ARBA00022989"/>
    </source>
</evidence>
<feature type="signal peptide" evidence="12">
    <location>
        <begin position="1"/>
        <end position="38"/>
    </location>
</feature>
<proteinExistence type="inferred from homology"/>
<dbReference type="Pfam" id="PF21177">
    <property type="entry name" value="LIF-R_Ig-like"/>
    <property type="match status" value="1"/>
</dbReference>
<feature type="compositionally biased region" description="Polar residues" evidence="10">
    <location>
        <begin position="963"/>
        <end position="979"/>
    </location>
</feature>
<keyword evidence="8 14" id="KW-0675">Receptor</keyword>
<organism evidence="14">
    <name type="scientific">Iconisemion striatum</name>
    <dbReference type="NCBI Taxonomy" id="60296"/>
    <lineage>
        <taxon>Eukaryota</taxon>
        <taxon>Metazoa</taxon>
        <taxon>Chordata</taxon>
        <taxon>Craniata</taxon>
        <taxon>Vertebrata</taxon>
        <taxon>Euteleostomi</taxon>
        <taxon>Actinopterygii</taxon>
        <taxon>Neopterygii</taxon>
        <taxon>Teleostei</taxon>
        <taxon>Neoteleostei</taxon>
        <taxon>Acanthomorphata</taxon>
        <taxon>Ovalentaria</taxon>
        <taxon>Atherinomorphae</taxon>
        <taxon>Cyprinodontiformes</taxon>
        <taxon>Nothobranchiidae</taxon>
        <taxon>Iconisemion</taxon>
    </lineage>
</organism>
<accession>A0A1A7WYB9</accession>
<evidence type="ECO:0000256" key="2">
    <source>
        <dbReference type="ARBA" id="ARBA00008921"/>
    </source>
</evidence>
<dbReference type="InterPro" id="IPR048497">
    <property type="entry name" value="LIF-R-like_Ig-like"/>
</dbReference>
<keyword evidence="3 11" id="KW-0812">Transmembrane</keyword>
<evidence type="ECO:0000256" key="4">
    <source>
        <dbReference type="ARBA" id="ARBA00022729"/>
    </source>
</evidence>
<protein>
    <submittedName>
        <fullName evidence="14">Leukemia inhibitory factor receptor alpha a</fullName>
    </submittedName>
</protein>
<evidence type="ECO:0000259" key="13">
    <source>
        <dbReference type="PROSITE" id="PS50853"/>
    </source>
</evidence>
<reference evidence="14" key="2">
    <citation type="submission" date="2016-06" db="EMBL/GenBank/DDBJ databases">
        <title>The genome of a short-lived fish provides insights into sex chromosome evolution and the genetic control of aging.</title>
        <authorList>
            <person name="Reichwald K."/>
            <person name="Felder M."/>
            <person name="Petzold A."/>
            <person name="Koch P."/>
            <person name="Groth M."/>
            <person name="Platzer M."/>
        </authorList>
    </citation>
    <scope>NUCLEOTIDE SEQUENCE</scope>
    <source>
        <tissue evidence="14">Brain</tissue>
    </source>
</reference>
<keyword evidence="7 11" id="KW-0472">Membrane</keyword>
<sequence length="979" mass="109153">MIVMPRLSTGPISKPNPDLLWLVCVVLGFSALNTQAQAAPEEPQYVSLSADFATQQLFISWFGGKATTFDLIILRTEFNETVYYKERVSATVNQASGDHQSNWTSDIPLECTSLSVGVRSRDGQRTSEWSQRQILLGNDLSIKTSFQMYPQDRLVPVGSNTTFCCIVEEGKVFKSIKYKGTEIKATRLSRRSYAATAVNQTASGTSGSNVICLSTDYKLSGAVVFVGYPPLPSNFSCETHDLVSAVCQWNKGRDNLLVGKQRETLYSVMGRSCAEKSPQQKCTLRQWDGNWTLVAVNPLGQYSLTDSAEISHRVSPVAPANLTSIAHAWNATLFWEWTYSSYSSLALVCQVEISSHGNRTEHFSGVGLRFLLLSDLQPDEHYKVSIRCGSQWNFWKWGNWSKALSFRTRAYVPDPPDVWVWMNRDDTGLLLWKPLTRQQSRGRMKSYNITLWNFEQKLHTQMVPAGDTYSVPFNLTQMVSFSDDNKVVATVVAKNVDRSSQPSTVLLRLIDVEPPVFSRIVYTDGGFHLNWEHIASTTCIYLVEWYDALCTRDCAVEWIRLAAGSTNVSIESGNFQPGVRYNFSLYSCPSDSPKLIQRWQGYMQELIPSSSYHLSVRQQKSDIILTWDEIPLADRRGYLLGYNVYINNGFQLKLLANLSNLETRSYTVKGLPVRSYKFTVKAYTSAGEDSGATVSIKMEDTDDLILEILASLGMVTLLLVIVTVICFKKRKWVKNAFYPDIPEPKLPSDWSRTPGPLDVKPSLHSMVHIVEKPERDSSKDALVIIPEEDEDDEDRALGDEPVDTDEPQSLRYYNDAADERPIRPRFPDSSLSSASSMDSANTDVTYTGIQTSCSSLVFQLDPQSSADGHLPHSDHSASCGGGGGVYRPQTQPTTLDDTSGLASPEPWLEPQAANSGGYKPQNSWHLDSPTEADGNNCLGSPISIASTQFLLPDEEEHEEDNRASSASTWFSNLLSSSKP</sequence>
<dbReference type="Pfam" id="PF25552">
    <property type="entry name" value="LIFR_D4"/>
    <property type="match status" value="1"/>
</dbReference>
<dbReference type="InterPro" id="IPR052672">
    <property type="entry name" value="Type1_Cytokine_Rcpt_Type2"/>
</dbReference>
<evidence type="ECO:0000256" key="8">
    <source>
        <dbReference type="ARBA" id="ARBA00023170"/>
    </source>
</evidence>
<dbReference type="GO" id="GO:0005886">
    <property type="term" value="C:plasma membrane"/>
    <property type="evidence" value="ECO:0007669"/>
    <property type="project" value="UniProtKB-ARBA"/>
</dbReference>
<feature type="domain" description="Fibronectin type-III" evidence="13">
    <location>
        <begin position="608"/>
        <end position="704"/>
    </location>
</feature>
<dbReference type="PROSITE" id="PS50853">
    <property type="entry name" value="FN3"/>
    <property type="match status" value="1"/>
</dbReference>
<evidence type="ECO:0000256" key="7">
    <source>
        <dbReference type="ARBA" id="ARBA00023136"/>
    </source>
</evidence>
<dbReference type="AlphaFoldDB" id="A0A1A7WYB9"/>
<feature type="chain" id="PRO_5015054519" evidence="12">
    <location>
        <begin position="39"/>
        <end position="979"/>
    </location>
</feature>